<feature type="compositionally biased region" description="Polar residues" evidence="1">
    <location>
        <begin position="86"/>
        <end position="100"/>
    </location>
</feature>
<sequence>MCEKASGKANFVRVLVEVDAAKGLVDHVEVNYKSLGRSMKLKVDYDWRPPVCGCCKVFGHNYEHCVHRIISEVEKKFRNENETQKTDTGLNEGNNGNEWKTVSGKESVRKEGNNVSVNGQRNFYGEGPSRGGSMVEVKKDNTTKDDQSKENVQKNKNKGKMDTDGVESSGASNKNATYNNMYSTLVDEMETEKDLAWEATRHRIDDVCSKGLKV</sequence>
<dbReference type="InterPro" id="IPR040256">
    <property type="entry name" value="At4g02000-like"/>
</dbReference>
<reference evidence="2 3" key="1">
    <citation type="journal article" date="2018" name="Mol. Plant">
        <title>The genome of Artemisia annua provides insight into the evolution of Asteraceae family and artemisinin biosynthesis.</title>
        <authorList>
            <person name="Shen Q."/>
            <person name="Zhang L."/>
            <person name="Liao Z."/>
            <person name="Wang S."/>
            <person name="Yan T."/>
            <person name="Shi P."/>
            <person name="Liu M."/>
            <person name="Fu X."/>
            <person name="Pan Q."/>
            <person name="Wang Y."/>
            <person name="Lv Z."/>
            <person name="Lu X."/>
            <person name="Zhang F."/>
            <person name="Jiang W."/>
            <person name="Ma Y."/>
            <person name="Chen M."/>
            <person name="Hao X."/>
            <person name="Li L."/>
            <person name="Tang Y."/>
            <person name="Lv G."/>
            <person name="Zhou Y."/>
            <person name="Sun X."/>
            <person name="Brodelius P.E."/>
            <person name="Rose J.K.C."/>
            <person name="Tang K."/>
        </authorList>
    </citation>
    <scope>NUCLEOTIDE SEQUENCE [LARGE SCALE GENOMIC DNA]</scope>
    <source>
        <strain evidence="3">cv. Huhao1</strain>
        <tissue evidence="2">Leaf</tissue>
    </source>
</reference>
<evidence type="ECO:0000256" key="1">
    <source>
        <dbReference type="SAM" id="MobiDB-lite"/>
    </source>
</evidence>
<organism evidence="2 3">
    <name type="scientific">Artemisia annua</name>
    <name type="common">Sweet wormwood</name>
    <dbReference type="NCBI Taxonomy" id="35608"/>
    <lineage>
        <taxon>Eukaryota</taxon>
        <taxon>Viridiplantae</taxon>
        <taxon>Streptophyta</taxon>
        <taxon>Embryophyta</taxon>
        <taxon>Tracheophyta</taxon>
        <taxon>Spermatophyta</taxon>
        <taxon>Magnoliopsida</taxon>
        <taxon>eudicotyledons</taxon>
        <taxon>Gunneridae</taxon>
        <taxon>Pentapetalae</taxon>
        <taxon>asterids</taxon>
        <taxon>campanulids</taxon>
        <taxon>Asterales</taxon>
        <taxon>Asteraceae</taxon>
        <taxon>Asteroideae</taxon>
        <taxon>Anthemideae</taxon>
        <taxon>Artemisiinae</taxon>
        <taxon>Artemisia</taxon>
    </lineage>
</organism>
<comment type="caution">
    <text evidence="2">The sequence shown here is derived from an EMBL/GenBank/DDBJ whole genome shotgun (WGS) entry which is preliminary data.</text>
</comment>
<dbReference type="PANTHER" id="PTHR31286">
    <property type="entry name" value="GLYCINE-RICH CELL WALL STRUCTURAL PROTEIN 1.8-LIKE"/>
    <property type="match status" value="1"/>
</dbReference>
<keyword evidence="3" id="KW-1185">Reference proteome</keyword>
<proteinExistence type="predicted"/>
<dbReference type="PANTHER" id="PTHR31286:SF180">
    <property type="entry name" value="OS10G0362600 PROTEIN"/>
    <property type="match status" value="1"/>
</dbReference>
<name>A0A2U1LVW5_ARTAN</name>
<dbReference type="Proteomes" id="UP000245207">
    <property type="component" value="Unassembled WGS sequence"/>
</dbReference>
<evidence type="ECO:0000313" key="3">
    <source>
        <dbReference type="Proteomes" id="UP000245207"/>
    </source>
</evidence>
<dbReference type="EMBL" id="PKPP01007532">
    <property type="protein sequence ID" value="PWA53128.1"/>
    <property type="molecule type" value="Genomic_DNA"/>
</dbReference>
<evidence type="ECO:0000313" key="2">
    <source>
        <dbReference type="EMBL" id="PWA53128.1"/>
    </source>
</evidence>
<gene>
    <name evidence="2" type="ORF">CTI12_AA444520</name>
</gene>
<accession>A0A2U1LVW5</accession>
<feature type="compositionally biased region" description="Basic and acidic residues" evidence="1">
    <location>
        <begin position="136"/>
        <end position="163"/>
    </location>
</feature>
<dbReference type="AlphaFoldDB" id="A0A2U1LVW5"/>
<dbReference type="OrthoDB" id="851886at2759"/>
<feature type="region of interest" description="Disordered" evidence="1">
    <location>
        <begin position="80"/>
        <end position="177"/>
    </location>
</feature>
<protein>
    <submittedName>
        <fullName evidence="2">DUF4283 domain-containing protein</fullName>
    </submittedName>
</protein>